<reference evidence="2" key="1">
    <citation type="journal article" date="2020" name="Stud. Mycol.">
        <title>101 Dothideomycetes genomes: a test case for predicting lifestyles and emergence of pathogens.</title>
        <authorList>
            <person name="Haridas S."/>
            <person name="Albert R."/>
            <person name="Binder M."/>
            <person name="Bloem J."/>
            <person name="Labutti K."/>
            <person name="Salamov A."/>
            <person name="Andreopoulos B."/>
            <person name="Baker S."/>
            <person name="Barry K."/>
            <person name="Bills G."/>
            <person name="Bluhm B."/>
            <person name="Cannon C."/>
            <person name="Castanera R."/>
            <person name="Culley D."/>
            <person name="Daum C."/>
            <person name="Ezra D."/>
            <person name="Gonzalez J."/>
            <person name="Henrissat B."/>
            <person name="Kuo A."/>
            <person name="Liang C."/>
            <person name="Lipzen A."/>
            <person name="Lutzoni F."/>
            <person name="Magnuson J."/>
            <person name="Mondo S."/>
            <person name="Nolan M."/>
            <person name="Ohm R."/>
            <person name="Pangilinan J."/>
            <person name="Park H.-J."/>
            <person name="Ramirez L."/>
            <person name="Alfaro M."/>
            <person name="Sun H."/>
            <person name="Tritt A."/>
            <person name="Yoshinaga Y."/>
            <person name="Zwiers L.-H."/>
            <person name="Turgeon B."/>
            <person name="Goodwin S."/>
            <person name="Spatafora J."/>
            <person name="Crous P."/>
            <person name="Grigoriev I."/>
        </authorList>
    </citation>
    <scope>NUCLEOTIDE SEQUENCE</scope>
    <source>
        <strain evidence="2">CBS 110217</strain>
    </source>
</reference>
<dbReference type="AlphaFoldDB" id="A0A9P4H9N1"/>
<feature type="region of interest" description="Disordered" evidence="1">
    <location>
        <begin position="51"/>
        <end position="113"/>
    </location>
</feature>
<proteinExistence type="predicted"/>
<feature type="compositionally biased region" description="Polar residues" evidence="1">
    <location>
        <begin position="100"/>
        <end position="113"/>
    </location>
</feature>
<comment type="caution">
    <text evidence="2">The sequence shown here is derived from an EMBL/GenBank/DDBJ whole genome shotgun (WGS) entry which is preliminary data.</text>
</comment>
<sequence>MASSSSSKPSKKRTGRKRLPPLPAGPAIQFVVAGHPDVFKAGRTMRHVRSHVMYKHREQRGPSPGERRGSRAGSAISAKSQRTPSPITSTTSDGVLGDNNFLSPSRVGNSSTVWGSEHSYMSTTDPMRALAARIISAMTAHPARSAPPLFEQATEFLFSEPLSNDSLDSLKQDYISSTDFFCHNLLWMQYICSNSLSFLSHISAACVYQDLTEGLLHDSSLTVHAKTQVLSAIANRIDADDVTILSITNLLVSEIGTFGEEVFEVHLEGLIRIVSQRGGIGQLHTSIATTVILVMQTFAILRGSPEPSLLCDFMPPVTPSSVATDVRYVSPLCSPTYDRSHLSMVNTADTLELLEEQVLSYDTQLHAAYARILRKPSAQNSILVDWTYESCRLAALIYCRSIAHSAPLRASAKVVHEPTTEPDVANINLLSALHVAVMQTDTRSCWGEQRGAFMWVCLVGGAASSQHLFRFNATQDELTNMTSQAWMRKCFALFAVRAALSTAFDQAHHAIEALRTMLHAQYLMDLDDIFQTGSA</sequence>
<dbReference type="Proteomes" id="UP000799777">
    <property type="component" value="Unassembled WGS sequence"/>
</dbReference>
<organism evidence="2 3">
    <name type="scientific">Setomelanomma holmii</name>
    <dbReference type="NCBI Taxonomy" id="210430"/>
    <lineage>
        <taxon>Eukaryota</taxon>
        <taxon>Fungi</taxon>
        <taxon>Dikarya</taxon>
        <taxon>Ascomycota</taxon>
        <taxon>Pezizomycotina</taxon>
        <taxon>Dothideomycetes</taxon>
        <taxon>Pleosporomycetidae</taxon>
        <taxon>Pleosporales</taxon>
        <taxon>Pleosporineae</taxon>
        <taxon>Phaeosphaeriaceae</taxon>
        <taxon>Setomelanomma</taxon>
    </lineage>
</organism>
<evidence type="ECO:0000256" key="1">
    <source>
        <dbReference type="SAM" id="MobiDB-lite"/>
    </source>
</evidence>
<evidence type="ECO:0008006" key="4">
    <source>
        <dbReference type="Google" id="ProtNLM"/>
    </source>
</evidence>
<feature type="compositionally biased region" description="Basic residues" evidence="1">
    <location>
        <begin position="9"/>
        <end position="19"/>
    </location>
</feature>
<accession>A0A9P4H9N1</accession>
<feature type="compositionally biased region" description="Basic and acidic residues" evidence="1">
    <location>
        <begin position="55"/>
        <end position="69"/>
    </location>
</feature>
<dbReference type="OrthoDB" id="415825at2759"/>
<protein>
    <recommendedName>
        <fullName evidence="4">Tachykinin family protein</fullName>
    </recommendedName>
</protein>
<feature type="compositionally biased region" description="Polar residues" evidence="1">
    <location>
        <begin position="79"/>
        <end position="93"/>
    </location>
</feature>
<evidence type="ECO:0000313" key="2">
    <source>
        <dbReference type="EMBL" id="KAF2030229.1"/>
    </source>
</evidence>
<dbReference type="PANTHER" id="PTHR37540:SF5">
    <property type="entry name" value="TRANSCRIPTION FACTOR DOMAIN-CONTAINING PROTEIN"/>
    <property type="match status" value="1"/>
</dbReference>
<evidence type="ECO:0000313" key="3">
    <source>
        <dbReference type="Proteomes" id="UP000799777"/>
    </source>
</evidence>
<dbReference type="PANTHER" id="PTHR37540">
    <property type="entry name" value="TRANSCRIPTION FACTOR (ACR-2), PUTATIVE-RELATED-RELATED"/>
    <property type="match status" value="1"/>
</dbReference>
<dbReference type="EMBL" id="ML978192">
    <property type="protein sequence ID" value="KAF2030229.1"/>
    <property type="molecule type" value="Genomic_DNA"/>
</dbReference>
<keyword evidence="3" id="KW-1185">Reference proteome</keyword>
<name>A0A9P4H9N1_9PLEO</name>
<gene>
    <name evidence="2" type="ORF">EK21DRAFT_65923</name>
</gene>
<feature type="region of interest" description="Disordered" evidence="1">
    <location>
        <begin position="1"/>
        <end position="27"/>
    </location>
</feature>